<keyword evidence="10" id="KW-0393">Immunoglobulin domain</keyword>
<dbReference type="SMART" id="SM00409">
    <property type="entry name" value="IG"/>
    <property type="match status" value="1"/>
</dbReference>
<keyword evidence="3 13" id="KW-0812">Transmembrane</keyword>
<evidence type="ECO:0000256" key="8">
    <source>
        <dbReference type="ARBA" id="ARBA00023170"/>
    </source>
</evidence>
<evidence type="ECO:0000256" key="2">
    <source>
        <dbReference type="ARBA" id="ARBA00022475"/>
    </source>
</evidence>
<keyword evidence="5 13" id="KW-1133">Transmembrane helix</keyword>
<evidence type="ECO:0000256" key="1">
    <source>
        <dbReference type="ARBA" id="ARBA00004251"/>
    </source>
</evidence>
<feature type="signal peptide" evidence="14">
    <location>
        <begin position="1"/>
        <end position="18"/>
    </location>
</feature>
<feature type="transmembrane region" description="Helical" evidence="13">
    <location>
        <begin position="230"/>
        <end position="250"/>
    </location>
</feature>
<keyword evidence="11" id="KW-0175">Coiled coil</keyword>
<reference evidence="16 17" key="1">
    <citation type="journal article" date="2023" name="Genes (Basel)">
        <title>Chromosome-Level Genome Assembly and Circadian Gene Repertoire of the Patagonia Blennie Eleginops maclovinus-The Closest Ancestral Proxy of Antarctic Cryonotothenioids.</title>
        <authorList>
            <person name="Cheng C.C."/>
            <person name="Rivera-Colon A.G."/>
            <person name="Minhas B.F."/>
            <person name="Wilson L."/>
            <person name="Rayamajhi N."/>
            <person name="Vargas-Chacoff L."/>
            <person name="Catchen J.M."/>
        </authorList>
    </citation>
    <scope>NUCLEOTIDE SEQUENCE [LARGE SCALE GENOMIC DNA]</scope>
    <source>
        <strain evidence="16">JMC-PN-2008</strain>
    </source>
</reference>
<dbReference type="Pfam" id="PF22705">
    <property type="entry name" value="C2-set_3"/>
    <property type="match status" value="1"/>
</dbReference>
<dbReference type="InterPro" id="IPR051713">
    <property type="entry name" value="T-cell_Activation_Regulation"/>
</dbReference>
<feature type="region of interest" description="Disordered" evidence="12">
    <location>
        <begin position="331"/>
        <end position="465"/>
    </location>
</feature>
<dbReference type="PROSITE" id="PS50835">
    <property type="entry name" value="IG_LIKE"/>
    <property type="match status" value="1"/>
</dbReference>
<dbReference type="GO" id="GO:0042130">
    <property type="term" value="P:negative regulation of T cell proliferation"/>
    <property type="evidence" value="ECO:0007669"/>
    <property type="project" value="TreeGrafter"/>
</dbReference>
<evidence type="ECO:0000256" key="9">
    <source>
        <dbReference type="ARBA" id="ARBA00023180"/>
    </source>
</evidence>
<feature type="compositionally biased region" description="Basic residues" evidence="12">
    <location>
        <begin position="435"/>
        <end position="444"/>
    </location>
</feature>
<dbReference type="GO" id="GO:0007166">
    <property type="term" value="P:cell surface receptor signaling pathway"/>
    <property type="evidence" value="ECO:0007669"/>
    <property type="project" value="TreeGrafter"/>
</dbReference>
<feature type="compositionally biased region" description="Low complexity" evidence="12">
    <location>
        <begin position="412"/>
        <end position="433"/>
    </location>
</feature>
<evidence type="ECO:0000313" key="17">
    <source>
        <dbReference type="Proteomes" id="UP001346869"/>
    </source>
</evidence>
<name>A0AAN7WSH3_ELEMC</name>
<dbReference type="GO" id="GO:0071222">
    <property type="term" value="P:cellular response to lipopolysaccharide"/>
    <property type="evidence" value="ECO:0007669"/>
    <property type="project" value="TreeGrafter"/>
</dbReference>
<feature type="chain" id="PRO_5042836326" description="Ig-like domain-containing protein" evidence="14">
    <location>
        <begin position="19"/>
        <end position="465"/>
    </location>
</feature>
<feature type="compositionally biased region" description="Polar residues" evidence="12">
    <location>
        <begin position="335"/>
        <end position="346"/>
    </location>
</feature>
<comment type="caution">
    <text evidence="16">The sequence shown here is derived from an EMBL/GenBank/DDBJ whole genome shotgun (WGS) entry which is preliminary data.</text>
</comment>
<dbReference type="InterPro" id="IPR013106">
    <property type="entry name" value="Ig_V-set"/>
</dbReference>
<dbReference type="AlphaFoldDB" id="A0AAN7WSH3"/>
<keyword evidence="8" id="KW-0675">Receptor</keyword>
<evidence type="ECO:0000259" key="15">
    <source>
        <dbReference type="PROSITE" id="PS50835"/>
    </source>
</evidence>
<dbReference type="Pfam" id="PF07686">
    <property type="entry name" value="V-set"/>
    <property type="match status" value="1"/>
</dbReference>
<dbReference type="FunFam" id="2.60.40.10:FF:000142">
    <property type="entry name" value="V-set domain-containing T-cell activation inhibitor 1"/>
    <property type="match status" value="1"/>
</dbReference>
<evidence type="ECO:0000256" key="12">
    <source>
        <dbReference type="SAM" id="MobiDB-lite"/>
    </source>
</evidence>
<evidence type="ECO:0000256" key="3">
    <source>
        <dbReference type="ARBA" id="ARBA00022692"/>
    </source>
</evidence>
<gene>
    <name evidence="16" type="ORF">PBY51_005831</name>
</gene>
<feature type="compositionally biased region" description="Polar residues" evidence="12">
    <location>
        <begin position="366"/>
        <end position="386"/>
    </location>
</feature>
<dbReference type="GO" id="GO:0042102">
    <property type="term" value="P:positive regulation of T cell proliferation"/>
    <property type="evidence" value="ECO:0007669"/>
    <property type="project" value="TreeGrafter"/>
</dbReference>
<dbReference type="Proteomes" id="UP001346869">
    <property type="component" value="Unassembled WGS sequence"/>
</dbReference>
<organism evidence="16 17">
    <name type="scientific">Eleginops maclovinus</name>
    <name type="common">Patagonian blennie</name>
    <name type="synonym">Eleginus maclovinus</name>
    <dbReference type="NCBI Taxonomy" id="56733"/>
    <lineage>
        <taxon>Eukaryota</taxon>
        <taxon>Metazoa</taxon>
        <taxon>Chordata</taxon>
        <taxon>Craniata</taxon>
        <taxon>Vertebrata</taxon>
        <taxon>Euteleostomi</taxon>
        <taxon>Actinopterygii</taxon>
        <taxon>Neopterygii</taxon>
        <taxon>Teleostei</taxon>
        <taxon>Neoteleostei</taxon>
        <taxon>Acanthomorphata</taxon>
        <taxon>Eupercaria</taxon>
        <taxon>Perciformes</taxon>
        <taxon>Notothenioidei</taxon>
        <taxon>Eleginopidae</taxon>
        <taxon>Eleginops</taxon>
    </lineage>
</organism>
<keyword evidence="4 14" id="KW-0732">Signal</keyword>
<accession>A0AAN7WSH3</accession>
<feature type="domain" description="Ig-like" evidence="15">
    <location>
        <begin position="4"/>
        <end position="127"/>
    </location>
</feature>
<evidence type="ECO:0000256" key="10">
    <source>
        <dbReference type="ARBA" id="ARBA00023319"/>
    </source>
</evidence>
<keyword evidence="17" id="KW-1185">Reference proteome</keyword>
<evidence type="ECO:0000256" key="5">
    <source>
        <dbReference type="ARBA" id="ARBA00022989"/>
    </source>
</evidence>
<reference evidence="16 17" key="2">
    <citation type="journal article" date="2023" name="Mol. Biol. Evol.">
        <title>Genomics of Secondarily Temperate Adaptation in the Only Non-Antarctic Icefish.</title>
        <authorList>
            <person name="Rivera-Colon A.G."/>
            <person name="Rayamajhi N."/>
            <person name="Minhas B.F."/>
            <person name="Madrigal G."/>
            <person name="Bilyk K.T."/>
            <person name="Yoon V."/>
            <person name="Hune M."/>
            <person name="Gregory S."/>
            <person name="Cheng C.H.C."/>
            <person name="Catchen J.M."/>
        </authorList>
    </citation>
    <scope>NUCLEOTIDE SEQUENCE [LARGE SCALE GENOMIC DNA]</scope>
    <source>
        <strain evidence="16">JMC-PN-2008</strain>
    </source>
</reference>
<evidence type="ECO:0000256" key="4">
    <source>
        <dbReference type="ARBA" id="ARBA00022729"/>
    </source>
</evidence>
<protein>
    <recommendedName>
        <fullName evidence="15">Ig-like domain-containing protein</fullName>
    </recommendedName>
</protein>
<feature type="compositionally biased region" description="Polar residues" evidence="12">
    <location>
        <begin position="445"/>
        <end position="456"/>
    </location>
</feature>
<feature type="coiled-coil region" evidence="11">
    <location>
        <begin position="282"/>
        <end position="309"/>
    </location>
</feature>
<sequence length="465" mass="51664">MSLPQLLVSALVFCIGEALEDIGSLKIQAIFGEMVILPCNVSVESDVPSVEWSKENLNPPIVFLYRGCETFEEQNPTFQFRTNLFLKELKEGNLSLRLSNVQLSDKGKYKCKTIKSRPLEVASIDLSVGAVSEPKLSVVSSESGNVTLQCEADCWFPEPEMTFLTAQGNITNAQNTKAPFDSRRLCFNVTKRVTVQAGERVTCRVHQDEINQTRHTHIHTPGGPETSCTLYIIIAVILPVIVCAVFACLWRRCVPCAVKDQKCLPCKQYTRVPITAEGHNKEKETDSKLHELQRKIRDLESTLLHKDEQICSLNKELDDLRSKQCSLVDLHGQPTIMNGPSHSSPDVSKPLKPPGPFPHDDDPKPTASTNNNCQKTNQNSKPTQSLGFPRIQKGTGTHSSPALLTRSDRVSPRSPSASSSWQVERSQSMSESGSRSKRAKHPRRNTNSYASPSSNRFFPLANLPE</sequence>
<proteinExistence type="predicted"/>
<keyword evidence="6 13" id="KW-0472">Membrane</keyword>
<dbReference type="InterPro" id="IPR036179">
    <property type="entry name" value="Ig-like_dom_sf"/>
</dbReference>
<dbReference type="GO" id="GO:0006955">
    <property type="term" value="P:immune response"/>
    <property type="evidence" value="ECO:0007669"/>
    <property type="project" value="TreeGrafter"/>
</dbReference>
<comment type="subcellular location">
    <subcellularLocation>
        <location evidence="1">Cell membrane</location>
        <topology evidence="1">Single-pass type I membrane protein</topology>
    </subcellularLocation>
</comment>
<keyword evidence="9" id="KW-0325">Glycoprotein</keyword>
<dbReference type="InterPro" id="IPR053896">
    <property type="entry name" value="BTN3A2-like_Ig-C"/>
</dbReference>
<keyword evidence="2" id="KW-1003">Cell membrane</keyword>
<dbReference type="SUPFAM" id="SSF48726">
    <property type="entry name" value="Immunoglobulin"/>
    <property type="match status" value="2"/>
</dbReference>
<evidence type="ECO:0000256" key="11">
    <source>
        <dbReference type="SAM" id="Coils"/>
    </source>
</evidence>
<evidence type="ECO:0000313" key="16">
    <source>
        <dbReference type="EMBL" id="KAK5848197.1"/>
    </source>
</evidence>
<dbReference type="PANTHER" id="PTHR25466:SF9">
    <property type="entry name" value="FIBRONECTIN TYPE-III DOMAIN-CONTAINING PROTEIN"/>
    <property type="match status" value="1"/>
</dbReference>
<dbReference type="EMBL" id="JAUZQC010000025">
    <property type="protein sequence ID" value="KAK5848197.1"/>
    <property type="molecule type" value="Genomic_DNA"/>
</dbReference>
<dbReference type="InterPro" id="IPR007110">
    <property type="entry name" value="Ig-like_dom"/>
</dbReference>
<keyword evidence="7" id="KW-1015">Disulfide bond</keyword>
<evidence type="ECO:0000256" key="14">
    <source>
        <dbReference type="SAM" id="SignalP"/>
    </source>
</evidence>
<dbReference type="GO" id="GO:0009897">
    <property type="term" value="C:external side of plasma membrane"/>
    <property type="evidence" value="ECO:0007669"/>
    <property type="project" value="TreeGrafter"/>
</dbReference>
<evidence type="ECO:0000256" key="7">
    <source>
        <dbReference type="ARBA" id="ARBA00023157"/>
    </source>
</evidence>
<dbReference type="GO" id="GO:0031295">
    <property type="term" value="P:T cell costimulation"/>
    <property type="evidence" value="ECO:0007669"/>
    <property type="project" value="TreeGrafter"/>
</dbReference>
<dbReference type="Gene3D" id="2.60.40.10">
    <property type="entry name" value="Immunoglobulins"/>
    <property type="match status" value="2"/>
</dbReference>
<dbReference type="PANTHER" id="PTHR25466">
    <property type="entry name" value="T-LYMPHOCYTE ACTIVATION ANTIGEN"/>
    <property type="match status" value="1"/>
</dbReference>
<dbReference type="InterPro" id="IPR003599">
    <property type="entry name" value="Ig_sub"/>
</dbReference>
<evidence type="ECO:0000256" key="6">
    <source>
        <dbReference type="ARBA" id="ARBA00023136"/>
    </source>
</evidence>
<dbReference type="InterPro" id="IPR013783">
    <property type="entry name" value="Ig-like_fold"/>
</dbReference>
<evidence type="ECO:0000256" key="13">
    <source>
        <dbReference type="SAM" id="Phobius"/>
    </source>
</evidence>